<feature type="domain" description="Carrier" evidence="1">
    <location>
        <begin position="4"/>
        <end position="79"/>
    </location>
</feature>
<comment type="caution">
    <text evidence="2">The sequence shown here is derived from an EMBL/GenBank/DDBJ whole genome shotgun (WGS) entry which is preliminary data.</text>
</comment>
<evidence type="ECO:0000259" key="1">
    <source>
        <dbReference type="PROSITE" id="PS50075"/>
    </source>
</evidence>
<dbReference type="SUPFAM" id="SSF47336">
    <property type="entry name" value="ACP-like"/>
    <property type="match status" value="1"/>
</dbReference>
<dbReference type="Gene3D" id="1.10.1200.10">
    <property type="entry name" value="ACP-like"/>
    <property type="match status" value="1"/>
</dbReference>
<proteinExistence type="predicted"/>
<evidence type="ECO:0000313" key="3">
    <source>
        <dbReference type="Proteomes" id="UP001601303"/>
    </source>
</evidence>
<dbReference type="RefSeq" id="WP_388108656.1">
    <property type="nucleotide sequence ID" value="NZ_JBIAHM010000008.1"/>
</dbReference>
<keyword evidence="3" id="KW-1185">Reference proteome</keyword>
<evidence type="ECO:0000313" key="2">
    <source>
        <dbReference type="EMBL" id="MFE9601438.1"/>
    </source>
</evidence>
<dbReference type="InterPro" id="IPR036736">
    <property type="entry name" value="ACP-like_sf"/>
</dbReference>
<organism evidence="2 3">
    <name type="scientific">Streptomyces hokutonensis</name>
    <dbReference type="NCBI Taxonomy" id="1306990"/>
    <lineage>
        <taxon>Bacteria</taxon>
        <taxon>Bacillati</taxon>
        <taxon>Actinomycetota</taxon>
        <taxon>Actinomycetes</taxon>
        <taxon>Kitasatosporales</taxon>
        <taxon>Streptomycetaceae</taxon>
        <taxon>Streptomyces</taxon>
    </lineage>
</organism>
<sequence length="82" mass="8964">MTHDEIWEVLCRHVRDVLGNVQGGKIYPGQSLRDLGANSLDRMDIMVGAVNELQLNIPTAALAVTPTLGELADLLRARSEQP</sequence>
<reference evidence="2 3" key="1">
    <citation type="submission" date="2024-10" db="EMBL/GenBank/DDBJ databases">
        <title>The Natural Products Discovery Center: Release of the First 8490 Sequenced Strains for Exploring Actinobacteria Biosynthetic Diversity.</title>
        <authorList>
            <person name="Kalkreuter E."/>
            <person name="Kautsar S.A."/>
            <person name="Yang D."/>
            <person name="Bader C.D."/>
            <person name="Teijaro C.N."/>
            <person name="Fluegel L."/>
            <person name="Davis C.M."/>
            <person name="Simpson J.R."/>
            <person name="Lauterbach L."/>
            <person name="Steele A.D."/>
            <person name="Gui C."/>
            <person name="Meng S."/>
            <person name="Li G."/>
            <person name="Viehrig K."/>
            <person name="Ye F."/>
            <person name="Su P."/>
            <person name="Kiefer A.F."/>
            <person name="Nichols A."/>
            <person name="Cepeda A.J."/>
            <person name="Yan W."/>
            <person name="Fan B."/>
            <person name="Jiang Y."/>
            <person name="Adhikari A."/>
            <person name="Zheng C.-J."/>
            <person name="Schuster L."/>
            <person name="Cowan T.M."/>
            <person name="Smanski M.J."/>
            <person name="Chevrette M.G."/>
            <person name="De Carvalho L.P.S."/>
            <person name="Shen B."/>
        </authorList>
    </citation>
    <scope>NUCLEOTIDE SEQUENCE [LARGE SCALE GENOMIC DNA]</scope>
    <source>
        <strain evidence="2 3">NPDC006488</strain>
    </source>
</reference>
<accession>A0ABW6M7G7</accession>
<dbReference type="EMBL" id="JBIAHM010000008">
    <property type="protein sequence ID" value="MFE9601438.1"/>
    <property type="molecule type" value="Genomic_DNA"/>
</dbReference>
<protein>
    <submittedName>
        <fullName evidence="2">Phosphopantetheine-binding protein</fullName>
    </submittedName>
</protein>
<gene>
    <name evidence="2" type="ORF">ACFYNQ_23095</name>
</gene>
<dbReference type="Proteomes" id="UP001601303">
    <property type="component" value="Unassembled WGS sequence"/>
</dbReference>
<dbReference type="Pfam" id="PF00550">
    <property type="entry name" value="PP-binding"/>
    <property type="match status" value="1"/>
</dbReference>
<name>A0ABW6M7G7_9ACTN</name>
<dbReference type="PROSITE" id="PS50075">
    <property type="entry name" value="CARRIER"/>
    <property type="match status" value="1"/>
</dbReference>
<dbReference type="InterPro" id="IPR009081">
    <property type="entry name" value="PP-bd_ACP"/>
</dbReference>